<evidence type="ECO:0000256" key="5">
    <source>
        <dbReference type="ARBA" id="ARBA00023136"/>
    </source>
</evidence>
<feature type="transmembrane region" description="Helical" evidence="6">
    <location>
        <begin position="72"/>
        <end position="90"/>
    </location>
</feature>
<comment type="similarity">
    <text evidence="2">Belongs to the TerC family.</text>
</comment>
<feature type="transmembrane region" description="Helical" evidence="6">
    <location>
        <begin position="225"/>
        <end position="242"/>
    </location>
</feature>
<dbReference type="NCBIfam" id="TIGR03716">
    <property type="entry name" value="R_switched_YkoY"/>
    <property type="match status" value="1"/>
</dbReference>
<comment type="caution">
    <text evidence="7">The sequence shown here is derived from an EMBL/GenBank/DDBJ whole genome shotgun (WGS) entry which is preliminary data.</text>
</comment>
<dbReference type="Pfam" id="PF03741">
    <property type="entry name" value="TerC"/>
    <property type="match status" value="1"/>
</dbReference>
<feature type="transmembrane region" description="Helical" evidence="6">
    <location>
        <begin position="111"/>
        <end position="133"/>
    </location>
</feature>
<evidence type="ECO:0008006" key="9">
    <source>
        <dbReference type="Google" id="ProtNLM"/>
    </source>
</evidence>
<feature type="transmembrane region" description="Helical" evidence="6">
    <location>
        <begin position="186"/>
        <end position="205"/>
    </location>
</feature>
<evidence type="ECO:0000256" key="3">
    <source>
        <dbReference type="ARBA" id="ARBA00022692"/>
    </source>
</evidence>
<dbReference type="InterPro" id="IPR005496">
    <property type="entry name" value="Integral_membrane_TerC"/>
</dbReference>
<sequence>MLLLIEYIWALLILIILEGILTIDNAIVFAFLMKKLPENQRKKELFYGLTGALIFRFIALCMISLLLDLWQVQALGSLYLLYIATKNLFEKENQQATKGKHIKKQEDFWRILLKVELIDLAFAIDSIFVAVALTMNLPKTNLGTIGELDIGQFSLVLIGGMIGLIIMRFSTSAFEKIIKSRPKLNITVSLVIGWVGIKLAVYALAHSPLSMIAHSFPESTTWKTLFWTIFIGIVISGWISSIRDRTSISD</sequence>
<evidence type="ECO:0000313" key="8">
    <source>
        <dbReference type="Proteomes" id="UP000190641"/>
    </source>
</evidence>
<evidence type="ECO:0000256" key="1">
    <source>
        <dbReference type="ARBA" id="ARBA00004141"/>
    </source>
</evidence>
<proteinExistence type="inferred from homology"/>
<dbReference type="InterPro" id="IPR022493">
    <property type="entry name" value="CHP03716_TM_YkoY"/>
</dbReference>
<evidence type="ECO:0000256" key="4">
    <source>
        <dbReference type="ARBA" id="ARBA00022989"/>
    </source>
</evidence>
<evidence type="ECO:0000256" key="2">
    <source>
        <dbReference type="ARBA" id="ARBA00007511"/>
    </source>
</evidence>
<gene>
    <name evidence="7" type="ORF">BLX06_15555</name>
</gene>
<dbReference type="SUPFAM" id="SSF103473">
    <property type="entry name" value="MFS general substrate transporter"/>
    <property type="match status" value="1"/>
</dbReference>
<reference evidence="7 8" key="1">
    <citation type="submission" date="2017-01" db="EMBL/GenBank/DDBJ databases">
        <title>Bacillus cereus isolates.</title>
        <authorList>
            <person name="Beno S.M."/>
        </authorList>
    </citation>
    <scope>NUCLEOTIDE SEQUENCE [LARGE SCALE GENOMIC DNA]</scope>
    <source>
        <strain evidence="7 8">FSL K6-1030</strain>
    </source>
</reference>
<keyword evidence="5 6" id="KW-0472">Membrane</keyword>
<dbReference type="Proteomes" id="UP000190641">
    <property type="component" value="Unassembled WGS sequence"/>
</dbReference>
<dbReference type="GO" id="GO:0016020">
    <property type="term" value="C:membrane"/>
    <property type="evidence" value="ECO:0007669"/>
    <property type="project" value="UniProtKB-SubCell"/>
</dbReference>
<dbReference type="RefSeq" id="WP_078186816.1">
    <property type="nucleotide sequence ID" value="NZ_MUAU01000046.1"/>
</dbReference>
<evidence type="ECO:0000256" key="6">
    <source>
        <dbReference type="SAM" id="Phobius"/>
    </source>
</evidence>
<name>A0A9X6GFQ7_BACCE</name>
<evidence type="ECO:0000313" key="7">
    <source>
        <dbReference type="EMBL" id="OOR74147.1"/>
    </source>
</evidence>
<protein>
    <recommendedName>
        <fullName evidence="9">TerC family protein</fullName>
    </recommendedName>
</protein>
<keyword evidence="4 6" id="KW-1133">Transmembrane helix</keyword>
<dbReference type="PANTHER" id="PTHR30238">
    <property type="entry name" value="MEMBRANE BOUND PREDICTED REDOX MODULATOR"/>
    <property type="match status" value="1"/>
</dbReference>
<dbReference type="PANTHER" id="PTHR30238:SF4">
    <property type="entry name" value="SLL1022 PROTEIN"/>
    <property type="match status" value="1"/>
</dbReference>
<organism evidence="7 8">
    <name type="scientific">Bacillus cereus</name>
    <dbReference type="NCBI Taxonomy" id="1396"/>
    <lineage>
        <taxon>Bacteria</taxon>
        <taxon>Bacillati</taxon>
        <taxon>Bacillota</taxon>
        <taxon>Bacilli</taxon>
        <taxon>Bacillales</taxon>
        <taxon>Bacillaceae</taxon>
        <taxon>Bacillus</taxon>
        <taxon>Bacillus cereus group</taxon>
    </lineage>
</organism>
<dbReference type="EMBL" id="MUAU01000046">
    <property type="protein sequence ID" value="OOR74147.1"/>
    <property type="molecule type" value="Genomic_DNA"/>
</dbReference>
<dbReference type="InterPro" id="IPR036259">
    <property type="entry name" value="MFS_trans_sf"/>
</dbReference>
<feature type="transmembrane region" description="Helical" evidence="6">
    <location>
        <begin position="153"/>
        <end position="174"/>
    </location>
</feature>
<feature type="transmembrane region" description="Helical" evidence="6">
    <location>
        <begin position="6"/>
        <end position="33"/>
    </location>
</feature>
<dbReference type="AlphaFoldDB" id="A0A9X6GFQ7"/>
<keyword evidence="3 6" id="KW-0812">Transmembrane</keyword>
<comment type="subcellular location">
    <subcellularLocation>
        <location evidence="1">Membrane</location>
        <topology evidence="1">Multi-pass membrane protein</topology>
    </subcellularLocation>
</comment>
<accession>A0A9X6GFQ7</accession>
<feature type="transmembrane region" description="Helical" evidence="6">
    <location>
        <begin position="45"/>
        <end position="66"/>
    </location>
</feature>